<keyword evidence="1" id="KW-0812">Transmembrane</keyword>
<keyword evidence="3" id="KW-1185">Reference proteome</keyword>
<dbReference type="RefSeq" id="WP_148780915.1">
    <property type="nucleotide sequence ID" value="NZ_VNHU01000001.1"/>
</dbReference>
<keyword evidence="1" id="KW-0472">Membrane</keyword>
<organism evidence="2 3">
    <name type="scientific">Aquimarina intermedia</name>
    <dbReference type="NCBI Taxonomy" id="350814"/>
    <lineage>
        <taxon>Bacteria</taxon>
        <taxon>Pseudomonadati</taxon>
        <taxon>Bacteroidota</taxon>
        <taxon>Flavobacteriia</taxon>
        <taxon>Flavobacteriales</taxon>
        <taxon>Flavobacteriaceae</taxon>
        <taxon>Aquimarina</taxon>
    </lineage>
</organism>
<keyword evidence="1" id="KW-1133">Transmembrane helix</keyword>
<dbReference type="EMBL" id="VNHU01000001">
    <property type="protein sequence ID" value="TYP76871.1"/>
    <property type="molecule type" value="Genomic_DNA"/>
</dbReference>
<feature type="transmembrane region" description="Helical" evidence="1">
    <location>
        <begin position="380"/>
        <end position="407"/>
    </location>
</feature>
<feature type="transmembrane region" description="Helical" evidence="1">
    <location>
        <begin position="80"/>
        <end position="99"/>
    </location>
</feature>
<evidence type="ECO:0000313" key="2">
    <source>
        <dbReference type="EMBL" id="TYP76871.1"/>
    </source>
</evidence>
<name>A0A5S5CBX0_9FLAO</name>
<feature type="transmembrane region" description="Helical" evidence="1">
    <location>
        <begin position="52"/>
        <end position="74"/>
    </location>
</feature>
<feature type="transmembrane region" description="Helical" evidence="1">
    <location>
        <begin position="239"/>
        <end position="259"/>
    </location>
</feature>
<feature type="transmembrane region" description="Helical" evidence="1">
    <location>
        <begin position="141"/>
        <end position="158"/>
    </location>
</feature>
<proteinExistence type="predicted"/>
<dbReference type="OrthoDB" id="1447656at2"/>
<feature type="transmembrane region" description="Helical" evidence="1">
    <location>
        <begin position="440"/>
        <end position="457"/>
    </location>
</feature>
<dbReference type="AlphaFoldDB" id="A0A5S5CBX0"/>
<feature type="transmembrane region" description="Helical" evidence="1">
    <location>
        <begin position="170"/>
        <end position="188"/>
    </location>
</feature>
<evidence type="ECO:0000256" key="1">
    <source>
        <dbReference type="SAM" id="Phobius"/>
    </source>
</evidence>
<protein>
    <recommendedName>
        <fullName evidence="4">O-antigen ligase-like membrane protein</fullName>
    </recommendedName>
</protein>
<feature type="transmembrane region" description="Helical" evidence="1">
    <location>
        <begin position="307"/>
        <end position="324"/>
    </location>
</feature>
<accession>A0A5S5CBX0</accession>
<feature type="transmembrane region" description="Helical" evidence="1">
    <location>
        <begin position="12"/>
        <end position="45"/>
    </location>
</feature>
<comment type="caution">
    <text evidence="2">The sequence shown here is derived from an EMBL/GenBank/DDBJ whole genome shotgun (WGS) entry which is preliminary data.</text>
</comment>
<dbReference type="Proteomes" id="UP000324376">
    <property type="component" value="Unassembled WGS sequence"/>
</dbReference>
<gene>
    <name evidence="2" type="ORF">BD809_10116</name>
</gene>
<feature type="transmembrane region" description="Helical" evidence="1">
    <location>
        <begin position="419"/>
        <end position="434"/>
    </location>
</feature>
<feature type="transmembrane region" description="Helical" evidence="1">
    <location>
        <begin position="266"/>
        <end position="295"/>
    </location>
</feature>
<feature type="transmembrane region" description="Helical" evidence="1">
    <location>
        <begin position="336"/>
        <end position="360"/>
    </location>
</feature>
<evidence type="ECO:0008006" key="4">
    <source>
        <dbReference type="Google" id="ProtNLM"/>
    </source>
</evidence>
<sequence>MKLQLNRSFLELTTIALLICLGVYFILSLNIIAGLLSFLFVFFLFKKRPKILFIFFLLFVFFQNTFLSIFSSLIQSQETFNLLHGVNFFALAVLFFVFIIENKMSLRKVDFMNVSLSICLLLLAFFIFGTFHFGIKNSASYLRLFTAPIFALFAGLYFSKRIEEYFLFSYLKNLFVICALIAFIQVFFPKLMGYFLNELAYYKLKKGITNWDELLNFYGRHNLFNISWIQIKAVRIGSLIKSMISLGYFLTILGFYYYWPKHKFKFFLILMTVILAVNSKGVLLMIFFIILLYFFIYKTNLSKSLAYILYGVFISAFVIVGYLNNNEHILGLVNGFSYLSTFGNGIGFSGNVSDILLTSWDGKPLKDIGYWTRFQNGSESVYGVLFSSLGIFSVVYIIYFLIVIYLAGNIKSNNTQIKILKILTVVLFVQGIFQEEAFSPYAFGLVMFLVGLNYKVSHTIGKKEFEKE</sequence>
<evidence type="ECO:0000313" key="3">
    <source>
        <dbReference type="Proteomes" id="UP000324376"/>
    </source>
</evidence>
<feature type="transmembrane region" description="Helical" evidence="1">
    <location>
        <begin position="111"/>
        <end position="135"/>
    </location>
</feature>
<reference evidence="2 3" key="1">
    <citation type="submission" date="2019-07" db="EMBL/GenBank/DDBJ databases">
        <title>Genomic Encyclopedia of Archaeal and Bacterial Type Strains, Phase II (KMG-II): from individual species to whole genera.</title>
        <authorList>
            <person name="Goeker M."/>
        </authorList>
    </citation>
    <scope>NUCLEOTIDE SEQUENCE [LARGE SCALE GENOMIC DNA]</scope>
    <source>
        <strain evidence="2 3">DSM 17527</strain>
    </source>
</reference>